<gene>
    <name evidence="1" type="ORF">SAMN05660971_00371</name>
</gene>
<reference evidence="1 2" key="1">
    <citation type="submission" date="2016-11" db="EMBL/GenBank/DDBJ databases">
        <authorList>
            <person name="Jaros S."/>
            <person name="Januszkiewicz K."/>
            <person name="Wedrychowicz H."/>
        </authorList>
    </citation>
    <scope>NUCLEOTIDE SEQUENCE [LARGE SCALE GENOMIC DNA]</scope>
    <source>
        <strain evidence="1 2">DSM 4740</strain>
    </source>
</reference>
<evidence type="ECO:0000313" key="1">
    <source>
        <dbReference type="EMBL" id="SHL38022.1"/>
    </source>
</evidence>
<protein>
    <submittedName>
        <fullName evidence="1">Uncharacterized protein</fullName>
    </submittedName>
</protein>
<name>A0A1M7A5M5_9GAMM</name>
<evidence type="ECO:0000313" key="2">
    <source>
        <dbReference type="Proteomes" id="UP000184123"/>
    </source>
</evidence>
<sequence>MWSGMVIPASKFHHHNLKVSTLDRNYRIEVLLESAEESLDSSILPGAVWRDGL</sequence>
<dbReference type="AlphaFoldDB" id="A0A1M7A5M5"/>
<dbReference type="Proteomes" id="UP000184123">
    <property type="component" value="Unassembled WGS sequence"/>
</dbReference>
<organism evidence="1 2">
    <name type="scientific">Halomonas cupida</name>
    <dbReference type="NCBI Taxonomy" id="44933"/>
    <lineage>
        <taxon>Bacteria</taxon>
        <taxon>Pseudomonadati</taxon>
        <taxon>Pseudomonadota</taxon>
        <taxon>Gammaproteobacteria</taxon>
        <taxon>Oceanospirillales</taxon>
        <taxon>Halomonadaceae</taxon>
        <taxon>Halomonas</taxon>
    </lineage>
</organism>
<accession>A0A1M7A5M5</accession>
<dbReference type="EMBL" id="FRCA01000001">
    <property type="protein sequence ID" value="SHL38022.1"/>
    <property type="molecule type" value="Genomic_DNA"/>
</dbReference>
<proteinExistence type="predicted"/>